<proteinExistence type="predicted"/>
<gene>
    <name evidence="1" type="ORF">UFOVP1254_72</name>
</gene>
<reference evidence="1" key="1">
    <citation type="submission" date="2020-05" db="EMBL/GenBank/DDBJ databases">
        <authorList>
            <person name="Chiriac C."/>
            <person name="Salcher M."/>
            <person name="Ghai R."/>
            <person name="Kavagutti S V."/>
        </authorList>
    </citation>
    <scope>NUCLEOTIDE SEQUENCE</scope>
</reference>
<protein>
    <submittedName>
        <fullName evidence="1">AAA domain containing protein</fullName>
    </submittedName>
</protein>
<sequence length="280" mass="30608">MEIALGILDAVSHSTSRTGMRVVVSGVEKVGKTTLATNAPRPLLIPLEQGYGGVKVNKTPMLENYHLVMQLLDEIGHNASTGAFPYQSLVFDSVTALERLIHNAVLASDPTFAAGNKKALTMESALGGYGKAYQYANQLFDDFLKKCDLLAVHFGLNIVMTCHVFAAKIVDPTVGEYDSWDLLLHSPKNQKTYGKREILTQWSDVVGFLHEPMFVIEGEKMNKGVSANKGRVLSVSRTPAYVAGNRYGMTTDIPMPKDAGWNHLAKAIYDASGVDVFNRD</sequence>
<name>A0A6J5RBB4_9CAUD</name>
<evidence type="ECO:0000313" key="1">
    <source>
        <dbReference type="EMBL" id="CAB4194463.1"/>
    </source>
</evidence>
<accession>A0A6J5RBB4</accession>
<dbReference type="Pfam" id="PF13479">
    <property type="entry name" value="AAA_24"/>
    <property type="match status" value="1"/>
</dbReference>
<dbReference type="EMBL" id="LR797210">
    <property type="protein sequence ID" value="CAB4194463.1"/>
    <property type="molecule type" value="Genomic_DNA"/>
</dbReference>
<organism evidence="1">
    <name type="scientific">uncultured Caudovirales phage</name>
    <dbReference type="NCBI Taxonomy" id="2100421"/>
    <lineage>
        <taxon>Viruses</taxon>
        <taxon>Duplodnaviria</taxon>
        <taxon>Heunggongvirae</taxon>
        <taxon>Uroviricota</taxon>
        <taxon>Caudoviricetes</taxon>
        <taxon>Peduoviridae</taxon>
        <taxon>Maltschvirus</taxon>
        <taxon>Maltschvirus maltsch</taxon>
    </lineage>
</organism>